<accession>A0AAE3P5F8</accession>
<sequence>MKIFKIILLIAIIFFSVSQLKAFEIEKLKGYVYENNILVNVFYKDFPFQKLVLSLKEQKNPILIEYEFEIYRKRFLLRDILLHKEIFYQKLYYDSEKNLYYLEDNFGLRTFEKAENAILSITNLESYPVKYTLPSENKPLKLKVKVIITYTTHLSDDLRYTKKEHFKKIETDKTVDFDELLEGY</sequence>
<dbReference type="Proteomes" id="UP001144110">
    <property type="component" value="Unassembled WGS sequence"/>
</dbReference>
<dbReference type="AlphaFoldDB" id="A0AAE3P5F8"/>
<organism evidence="1 2">
    <name type="scientific">Candidatus Thermodesulfobacterium syntrophicum</name>
    <dbReference type="NCBI Taxonomy" id="3060442"/>
    <lineage>
        <taxon>Bacteria</taxon>
        <taxon>Pseudomonadati</taxon>
        <taxon>Thermodesulfobacteriota</taxon>
        <taxon>Thermodesulfobacteria</taxon>
        <taxon>Thermodesulfobacteriales</taxon>
        <taxon>Thermodesulfobacteriaceae</taxon>
        <taxon>Thermodesulfobacterium</taxon>
    </lineage>
</organism>
<name>A0AAE3P5F8_9BACT</name>
<proteinExistence type="predicted"/>
<dbReference type="EMBL" id="JAPHEG010000010">
    <property type="protein sequence ID" value="MDF2954368.1"/>
    <property type="molecule type" value="Genomic_DNA"/>
</dbReference>
<protein>
    <recommendedName>
        <fullName evidence="3">DUF4390 domain-containing protein</fullName>
    </recommendedName>
</protein>
<comment type="caution">
    <text evidence="1">The sequence shown here is derived from an EMBL/GenBank/DDBJ whole genome shotgun (WGS) entry which is preliminary data.</text>
</comment>
<evidence type="ECO:0000313" key="2">
    <source>
        <dbReference type="Proteomes" id="UP001144110"/>
    </source>
</evidence>
<reference evidence="1" key="1">
    <citation type="submission" date="2022-11" db="EMBL/GenBank/DDBJ databases">
        <title>Candidatus Alkanophaga archaea from heated hydrothermal vent sediment oxidize petroleum alkanes.</title>
        <authorList>
            <person name="Zehnle H."/>
            <person name="Laso-Perez R."/>
            <person name="Lipp J."/>
            <person name="Teske A."/>
            <person name="Wegener G."/>
        </authorList>
    </citation>
    <scope>NUCLEOTIDE SEQUENCE</scope>
    <source>
        <strain evidence="1">MCA70</strain>
    </source>
</reference>
<gene>
    <name evidence="1" type="ORF">OD816_001613</name>
</gene>
<evidence type="ECO:0000313" key="1">
    <source>
        <dbReference type="EMBL" id="MDF2954368.1"/>
    </source>
</evidence>
<evidence type="ECO:0008006" key="3">
    <source>
        <dbReference type="Google" id="ProtNLM"/>
    </source>
</evidence>